<evidence type="ECO:0000313" key="6">
    <source>
        <dbReference type="Proteomes" id="UP001320119"/>
    </source>
</evidence>
<feature type="region of interest" description="Disordered" evidence="2">
    <location>
        <begin position="446"/>
        <end position="625"/>
    </location>
</feature>
<dbReference type="SUPFAM" id="SSF48452">
    <property type="entry name" value="TPR-like"/>
    <property type="match status" value="1"/>
</dbReference>
<dbReference type="PROSITE" id="PS50293">
    <property type="entry name" value="TPR_REGION"/>
    <property type="match status" value="1"/>
</dbReference>
<feature type="compositionally biased region" description="Acidic residues" evidence="2">
    <location>
        <begin position="467"/>
        <end position="479"/>
    </location>
</feature>
<dbReference type="InterPro" id="IPR011990">
    <property type="entry name" value="TPR-like_helical_dom_sf"/>
</dbReference>
<organism evidence="5 6">
    <name type="scientific">Marinagarivorans cellulosilyticus</name>
    <dbReference type="NCBI Taxonomy" id="2721545"/>
    <lineage>
        <taxon>Bacteria</taxon>
        <taxon>Pseudomonadati</taxon>
        <taxon>Pseudomonadota</taxon>
        <taxon>Gammaproteobacteria</taxon>
        <taxon>Cellvibrionales</taxon>
        <taxon>Cellvibrionaceae</taxon>
        <taxon>Marinagarivorans</taxon>
    </lineage>
</organism>
<dbReference type="Pfam" id="PF00515">
    <property type="entry name" value="TPR_1"/>
    <property type="match status" value="1"/>
</dbReference>
<feature type="compositionally biased region" description="Low complexity" evidence="2">
    <location>
        <begin position="480"/>
        <end position="498"/>
    </location>
</feature>
<evidence type="ECO:0000256" key="1">
    <source>
        <dbReference type="PROSITE-ProRule" id="PRU00339"/>
    </source>
</evidence>
<dbReference type="InterPro" id="IPR019734">
    <property type="entry name" value="TPR_rpt"/>
</dbReference>
<name>A0AAN1WJ86_9GAMM</name>
<keyword evidence="6" id="KW-1185">Reference proteome</keyword>
<gene>
    <name evidence="5" type="ORF">MARGE09_P2771</name>
</gene>
<keyword evidence="1" id="KW-0802">TPR repeat</keyword>
<dbReference type="SUPFAM" id="SSF53300">
    <property type="entry name" value="vWA-like"/>
    <property type="match status" value="1"/>
</dbReference>
<dbReference type="SMART" id="SM00028">
    <property type="entry name" value="TPR"/>
    <property type="match status" value="1"/>
</dbReference>
<dbReference type="InterPro" id="IPR002035">
    <property type="entry name" value="VWF_A"/>
</dbReference>
<dbReference type="EMBL" id="AP023086">
    <property type="protein sequence ID" value="BCD98570.1"/>
    <property type="molecule type" value="Genomic_DNA"/>
</dbReference>
<feature type="transmembrane region" description="Helical" evidence="3">
    <location>
        <begin position="62"/>
        <end position="79"/>
    </location>
</feature>
<dbReference type="RefSeq" id="WP_236983025.1">
    <property type="nucleotide sequence ID" value="NZ_AP023086.1"/>
</dbReference>
<dbReference type="Gene3D" id="1.25.40.10">
    <property type="entry name" value="Tetratricopeptide repeat domain"/>
    <property type="match status" value="1"/>
</dbReference>
<evidence type="ECO:0000313" key="5">
    <source>
        <dbReference type="EMBL" id="BCD98570.1"/>
    </source>
</evidence>
<keyword evidence="3" id="KW-1133">Transmembrane helix</keyword>
<dbReference type="Pfam" id="PF13519">
    <property type="entry name" value="VWA_2"/>
    <property type="match status" value="1"/>
</dbReference>
<dbReference type="Proteomes" id="UP001320119">
    <property type="component" value="Chromosome"/>
</dbReference>
<sequence length="625" mass="68871">MALFIEQFHFMRPLWLLALLPIAALLALLWRSHYQSQQWHKHIAPQLLPALLEGGLSRTNRAVFFAIALSWLLACLALAGPTWQKQPSPVVQNTEALVICWDLSPSMLAEDISPSRLARSRLKIIDLLKSRPDGQTALIAFSGEAYTVTPLTDDIQTIINLLPALAPNTLPTLGSNPEMAYKQASELLNQAGILQGKIVMITDEIPSDALSTLSDLVANSSHKLTLWGIGTANGAPIPWGKQGFAKDSSGAIALAKLNEDELRNFAVQTGSYYVPVVNDNSDIAALQSLLADAPSEAESKSTEQLFDQWLEQGHWLVWACLVLLLFGFRRGWLLCAAFVLPSTLLPTDAHASPFKTKDQTGFEAYQQENYEQAASAFEDKSWQGAANYRNENYAAAAQAFAQQNTASGKFNQGNAELLQGDFEQAIKTYDKALELDPNLEAAQKNKQLAQALKQQQEEQQQESNQESSDDQEQSDEQEQSQEQQSQDGDSENQNSNEQQSEESEQQSQQQNAEQGNSSSADAQSGMQGSSSEESQSSAAAQQGEATSSDGENSSEAAAAQQALEAEKTEEPQSEEQQMLEQVLRKVPDDPAGLLRAKFQHQFRQRQQELRRGGDFDDTKQAEQRW</sequence>
<protein>
    <submittedName>
        <fullName evidence="5">Ca-activated chloride channel homolog</fullName>
    </submittedName>
</protein>
<dbReference type="KEGG" id="marq:MARGE09_P2771"/>
<dbReference type="InterPro" id="IPR050768">
    <property type="entry name" value="UPF0353/GerABKA_families"/>
</dbReference>
<accession>A0AAN1WJ86</accession>
<feature type="compositionally biased region" description="Low complexity" evidence="2">
    <location>
        <begin position="446"/>
        <end position="466"/>
    </location>
</feature>
<evidence type="ECO:0000256" key="2">
    <source>
        <dbReference type="SAM" id="MobiDB-lite"/>
    </source>
</evidence>
<keyword evidence="3" id="KW-0812">Transmembrane</keyword>
<dbReference type="InterPro" id="IPR036465">
    <property type="entry name" value="vWFA_dom_sf"/>
</dbReference>
<proteinExistence type="predicted"/>
<evidence type="ECO:0000256" key="3">
    <source>
        <dbReference type="SAM" id="Phobius"/>
    </source>
</evidence>
<dbReference type="PANTHER" id="PTHR22550:SF14">
    <property type="entry name" value="VWFA DOMAIN-CONTAINING PROTEIN"/>
    <property type="match status" value="1"/>
</dbReference>
<keyword evidence="3" id="KW-0472">Membrane</keyword>
<feature type="repeat" description="TPR" evidence="1">
    <location>
        <begin position="406"/>
        <end position="439"/>
    </location>
</feature>
<dbReference type="PANTHER" id="PTHR22550">
    <property type="entry name" value="SPORE GERMINATION PROTEIN"/>
    <property type="match status" value="1"/>
</dbReference>
<evidence type="ECO:0000259" key="4">
    <source>
        <dbReference type="Pfam" id="PF13519"/>
    </source>
</evidence>
<dbReference type="PROSITE" id="PS50005">
    <property type="entry name" value="TPR"/>
    <property type="match status" value="1"/>
</dbReference>
<dbReference type="AlphaFoldDB" id="A0AAN1WJ86"/>
<feature type="compositionally biased region" description="Basic and acidic residues" evidence="2">
    <location>
        <begin position="605"/>
        <end position="625"/>
    </location>
</feature>
<feature type="compositionally biased region" description="Low complexity" evidence="2">
    <location>
        <begin position="505"/>
        <end position="563"/>
    </location>
</feature>
<reference evidence="5 6" key="1">
    <citation type="journal article" date="2022" name="IScience">
        <title>An ultrasensitive nanofiber-based assay for enzymatic hydrolysis and deep-sea microbial degradation of cellulose.</title>
        <authorList>
            <person name="Tsudome M."/>
            <person name="Tachioka M."/>
            <person name="Miyazaki M."/>
            <person name="Uchimura K."/>
            <person name="Tsuda M."/>
            <person name="Takaki Y."/>
            <person name="Deguchi S."/>
        </authorList>
    </citation>
    <scope>NUCLEOTIDE SEQUENCE [LARGE SCALE GENOMIC DNA]</scope>
    <source>
        <strain evidence="5 6">GE09</strain>
    </source>
</reference>
<feature type="domain" description="VWFA" evidence="4">
    <location>
        <begin position="97"/>
        <end position="204"/>
    </location>
</feature>
<dbReference type="Gene3D" id="3.40.50.410">
    <property type="entry name" value="von Willebrand factor, type A domain"/>
    <property type="match status" value="1"/>
</dbReference>